<keyword evidence="3" id="KW-0052">Apoplast</keyword>
<dbReference type="GO" id="GO:1901371">
    <property type="term" value="P:regulation of leaf morphogenesis"/>
    <property type="evidence" value="ECO:0007669"/>
    <property type="project" value="TreeGrafter"/>
</dbReference>
<feature type="chain" id="PRO_5015132155" evidence="9">
    <location>
        <begin position="30"/>
        <end position="114"/>
    </location>
</feature>
<evidence type="ECO:0000256" key="6">
    <source>
        <dbReference type="ARBA" id="ARBA00022729"/>
    </source>
</evidence>
<dbReference type="GO" id="GO:0048364">
    <property type="term" value="P:root development"/>
    <property type="evidence" value="ECO:0007669"/>
    <property type="project" value="InterPro"/>
</dbReference>
<keyword evidence="10" id="KW-0472">Membrane</keyword>
<dbReference type="GO" id="GO:1902025">
    <property type="term" value="P:nitrate import"/>
    <property type="evidence" value="ECO:0007669"/>
    <property type="project" value="TreeGrafter"/>
</dbReference>
<sequence>MASLSMSFFTCSLILFSLIFTQGIPSVDGRPLMNLGKTNIKDTTKIVGPNYRDAQADRASKVAAPSLANATPPAPPSGQAVIGGSPPPPLGHDISDFRPTAPGHSPGVGHSIQN</sequence>
<keyword evidence="4" id="KW-0964">Secreted</keyword>
<protein>
    <submittedName>
        <fullName evidence="10">Transmembrane protein</fullName>
    </submittedName>
</protein>
<dbReference type="GO" id="GO:0048046">
    <property type="term" value="C:apoplast"/>
    <property type="evidence" value="ECO:0007669"/>
    <property type="project" value="UniProtKB-SubCell"/>
</dbReference>
<proteinExistence type="inferred from homology"/>
<feature type="signal peptide" evidence="9">
    <location>
        <begin position="1"/>
        <end position="29"/>
    </location>
</feature>
<keyword evidence="5" id="KW-0372">Hormone</keyword>
<reference evidence="11" key="1">
    <citation type="submission" date="2016-06" db="EMBL/GenBank/DDBJ databases">
        <title>Parallel loss of symbiosis genes in relatives of nitrogen-fixing non-legume Parasponia.</title>
        <authorList>
            <person name="Van Velzen R."/>
            <person name="Holmer R."/>
            <person name="Bu F."/>
            <person name="Rutten L."/>
            <person name="Van Zeijl A."/>
            <person name="Liu W."/>
            <person name="Santuari L."/>
            <person name="Cao Q."/>
            <person name="Sharma T."/>
            <person name="Shen D."/>
            <person name="Roswanjaya Y."/>
            <person name="Wardhani T."/>
            <person name="Kalhor M.S."/>
            <person name="Jansen J."/>
            <person name="Van den Hoogen J."/>
            <person name="Gungor B."/>
            <person name="Hartog M."/>
            <person name="Hontelez J."/>
            <person name="Verver J."/>
            <person name="Yang W.-C."/>
            <person name="Schijlen E."/>
            <person name="Repin R."/>
            <person name="Schilthuizen M."/>
            <person name="Schranz E."/>
            <person name="Heidstra R."/>
            <person name="Miyata K."/>
            <person name="Fedorova E."/>
            <person name="Kohlen W."/>
            <person name="Bisseling T."/>
            <person name="Smit S."/>
            <person name="Geurts R."/>
        </authorList>
    </citation>
    <scope>NUCLEOTIDE SEQUENCE [LARGE SCALE GENOMIC DNA]</scope>
    <source>
        <strain evidence="11">cv. RG33-2</strain>
    </source>
</reference>
<comment type="similarity">
    <text evidence="2">Belongs to the C-terminally encoded plant signaling peptide (CEP) family.</text>
</comment>
<keyword evidence="11" id="KW-1185">Reference proteome</keyword>
<dbReference type="Proteomes" id="UP000237000">
    <property type="component" value="Unassembled WGS sequence"/>
</dbReference>
<keyword evidence="7" id="KW-0379">Hydroxylation</keyword>
<evidence type="ECO:0000313" key="11">
    <source>
        <dbReference type="Proteomes" id="UP000237000"/>
    </source>
</evidence>
<dbReference type="AlphaFoldDB" id="A0A2P5FYB1"/>
<evidence type="ECO:0000256" key="4">
    <source>
        <dbReference type="ARBA" id="ARBA00022525"/>
    </source>
</evidence>
<organism evidence="10 11">
    <name type="scientific">Trema orientale</name>
    <name type="common">Charcoal tree</name>
    <name type="synonym">Celtis orientalis</name>
    <dbReference type="NCBI Taxonomy" id="63057"/>
    <lineage>
        <taxon>Eukaryota</taxon>
        <taxon>Viridiplantae</taxon>
        <taxon>Streptophyta</taxon>
        <taxon>Embryophyta</taxon>
        <taxon>Tracheophyta</taxon>
        <taxon>Spermatophyta</taxon>
        <taxon>Magnoliopsida</taxon>
        <taxon>eudicotyledons</taxon>
        <taxon>Gunneridae</taxon>
        <taxon>Pentapetalae</taxon>
        <taxon>rosids</taxon>
        <taxon>fabids</taxon>
        <taxon>Rosales</taxon>
        <taxon>Cannabaceae</taxon>
        <taxon>Trema</taxon>
    </lineage>
</organism>
<evidence type="ECO:0000256" key="8">
    <source>
        <dbReference type="SAM" id="MobiDB-lite"/>
    </source>
</evidence>
<dbReference type="InParanoid" id="A0A2P5FYB1"/>
<accession>A0A2P5FYB1</accession>
<dbReference type="STRING" id="63057.A0A2P5FYB1"/>
<evidence type="ECO:0000256" key="3">
    <source>
        <dbReference type="ARBA" id="ARBA00022523"/>
    </source>
</evidence>
<keyword evidence="6 9" id="KW-0732">Signal</keyword>
<dbReference type="GO" id="GO:0005179">
    <property type="term" value="F:hormone activity"/>
    <property type="evidence" value="ECO:0007669"/>
    <property type="project" value="UniProtKB-KW"/>
</dbReference>
<evidence type="ECO:0000256" key="7">
    <source>
        <dbReference type="ARBA" id="ARBA00023278"/>
    </source>
</evidence>
<dbReference type="PANTHER" id="PTHR33348">
    <property type="entry name" value="PRECURSOR OF CEP5"/>
    <property type="match status" value="1"/>
</dbReference>
<evidence type="ECO:0000256" key="9">
    <source>
        <dbReference type="SAM" id="SignalP"/>
    </source>
</evidence>
<evidence type="ECO:0000313" key="10">
    <source>
        <dbReference type="EMBL" id="POO02775.1"/>
    </source>
</evidence>
<feature type="region of interest" description="Disordered" evidence="8">
    <location>
        <begin position="57"/>
        <end position="114"/>
    </location>
</feature>
<comment type="subcellular location">
    <subcellularLocation>
        <location evidence="1">Secreted</location>
        <location evidence="1">Extracellular space</location>
        <location evidence="1">Apoplast</location>
    </subcellularLocation>
</comment>
<comment type="caution">
    <text evidence="10">The sequence shown here is derived from an EMBL/GenBank/DDBJ whole genome shotgun (WGS) entry which is preliminary data.</text>
</comment>
<dbReference type="OrthoDB" id="1414493at2759"/>
<gene>
    <name evidence="10" type="ORF">TorRG33x02_017610</name>
</gene>
<dbReference type="GO" id="GO:2000280">
    <property type="term" value="P:regulation of root development"/>
    <property type="evidence" value="ECO:0007669"/>
    <property type="project" value="TreeGrafter"/>
</dbReference>
<dbReference type="InterPro" id="IPR033250">
    <property type="entry name" value="CEP"/>
</dbReference>
<dbReference type="GO" id="GO:0006995">
    <property type="term" value="P:cellular response to nitrogen starvation"/>
    <property type="evidence" value="ECO:0007669"/>
    <property type="project" value="UniProtKB-ARBA"/>
</dbReference>
<evidence type="ECO:0000256" key="5">
    <source>
        <dbReference type="ARBA" id="ARBA00022702"/>
    </source>
</evidence>
<dbReference type="EMBL" id="JXTC01000004">
    <property type="protein sequence ID" value="POO02775.1"/>
    <property type="molecule type" value="Genomic_DNA"/>
</dbReference>
<evidence type="ECO:0000256" key="1">
    <source>
        <dbReference type="ARBA" id="ARBA00004271"/>
    </source>
</evidence>
<name>A0A2P5FYB1_TREOI</name>
<evidence type="ECO:0000256" key="2">
    <source>
        <dbReference type="ARBA" id="ARBA00008963"/>
    </source>
</evidence>
<keyword evidence="10" id="KW-0812">Transmembrane</keyword>
<dbReference type="PANTHER" id="PTHR33348:SF3">
    <property type="entry name" value="PRECURSOR OF CEP1"/>
    <property type="match status" value="1"/>
</dbReference>